<gene>
    <name evidence="2" type="ORF">PACLA_8A023016</name>
</gene>
<comment type="caution">
    <text evidence="2">The sequence shown here is derived from an EMBL/GenBank/DDBJ whole genome shotgun (WGS) entry which is preliminary data.</text>
</comment>
<dbReference type="AlphaFoldDB" id="A0A6S7IR10"/>
<feature type="compositionally biased region" description="Basic residues" evidence="1">
    <location>
        <begin position="243"/>
        <end position="256"/>
    </location>
</feature>
<name>A0A6S7IR10_PARCT</name>
<evidence type="ECO:0000256" key="1">
    <source>
        <dbReference type="SAM" id="MobiDB-lite"/>
    </source>
</evidence>
<dbReference type="EMBL" id="CACRXK020010473">
    <property type="protein sequence ID" value="CAB4019469.1"/>
    <property type="molecule type" value="Genomic_DNA"/>
</dbReference>
<evidence type="ECO:0000313" key="3">
    <source>
        <dbReference type="Proteomes" id="UP001152795"/>
    </source>
</evidence>
<sequence length="278" mass="32013">MIINCFPLSLFPCIVEVKEEDLADRGININPSELDFLLPVINPTKLPPDLHVQAETLKPLEPFSSRDIRYIMATENTLSNIKHVLNKSGSSQINKPKLLTRISSSPKKEQLKSKGQPKDLYSKASINSKTNNISQAKINLKQPLVRYTNTTKEHKLHPKQAYYNIYDVDKPVTINRVQKHEEILSKEKQEILNNTLAAYGLRLDPKGQNVILHDTEEHSGSMRNENETGKKEIKSRKGIDKKIARKAKKKHEKHFKRKNVDTIKSLWRILQKVSQKWK</sequence>
<feature type="region of interest" description="Disordered" evidence="1">
    <location>
        <begin position="218"/>
        <end position="256"/>
    </location>
</feature>
<dbReference type="Proteomes" id="UP001152795">
    <property type="component" value="Unassembled WGS sequence"/>
</dbReference>
<protein>
    <submittedName>
        <fullName evidence="2">Uncharacterized protein</fullName>
    </submittedName>
</protein>
<keyword evidence="3" id="KW-1185">Reference proteome</keyword>
<feature type="compositionally biased region" description="Basic and acidic residues" evidence="1">
    <location>
        <begin position="218"/>
        <end position="242"/>
    </location>
</feature>
<feature type="region of interest" description="Disordered" evidence="1">
    <location>
        <begin position="95"/>
        <end position="118"/>
    </location>
</feature>
<evidence type="ECO:0000313" key="2">
    <source>
        <dbReference type="EMBL" id="CAB4019469.1"/>
    </source>
</evidence>
<feature type="compositionally biased region" description="Basic and acidic residues" evidence="1">
    <location>
        <begin position="106"/>
        <end position="118"/>
    </location>
</feature>
<organism evidence="2 3">
    <name type="scientific">Paramuricea clavata</name>
    <name type="common">Red gorgonian</name>
    <name type="synonym">Violescent sea-whip</name>
    <dbReference type="NCBI Taxonomy" id="317549"/>
    <lineage>
        <taxon>Eukaryota</taxon>
        <taxon>Metazoa</taxon>
        <taxon>Cnidaria</taxon>
        <taxon>Anthozoa</taxon>
        <taxon>Octocorallia</taxon>
        <taxon>Malacalcyonacea</taxon>
        <taxon>Plexauridae</taxon>
        <taxon>Paramuricea</taxon>
    </lineage>
</organism>
<reference evidence="2" key="1">
    <citation type="submission" date="2020-04" db="EMBL/GenBank/DDBJ databases">
        <authorList>
            <person name="Alioto T."/>
            <person name="Alioto T."/>
            <person name="Gomez Garrido J."/>
        </authorList>
    </citation>
    <scope>NUCLEOTIDE SEQUENCE</scope>
    <source>
        <strain evidence="2">A484AB</strain>
    </source>
</reference>
<accession>A0A6S7IR10</accession>
<proteinExistence type="predicted"/>